<dbReference type="Proteomes" id="UP001607302">
    <property type="component" value="Unassembled WGS sequence"/>
</dbReference>
<proteinExistence type="predicted"/>
<reference evidence="2 3" key="1">
    <citation type="journal article" date="2024" name="Ann. Entomol. Soc. Am.">
        <title>Genomic analyses of the southern and eastern yellowjacket wasps (Hymenoptera: Vespidae) reveal evolutionary signatures of social life.</title>
        <authorList>
            <person name="Catto M.A."/>
            <person name="Caine P.B."/>
            <person name="Orr S.E."/>
            <person name="Hunt B.G."/>
            <person name="Goodisman M.A.D."/>
        </authorList>
    </citation>
    <scope>NUCLEOTIDE SEQUENCE [LARGE SCALE GENOMIC DNA]</scope>
    <source>
        <strain evidence="2">233</strain>
        <tissue evidence="2">Head and thorax</tissue>
    </source>
</reference>
<evidence type="ECO:0000313" key="3">
    <source>
        <dbReference type="Proteomes" id="UP001607302"/>
    </source>
</evidence>
<keyword evidence="1" id="KW-1133">Transmembrane helix</keyword>
<sequence length="97" mass="11845">MFGNVLLSDDREVSRDKEEEIRHAFFCFLISLILLFILFPRIVKIKEKNRKEKKYRSQKYQNRQIKKRVRIVLVRSRYGNVRRIQVAPKDRTRSTCM</sequence>
<keyword evidence="1" id="KW-0812">Transmembrane</keyword>
<feature type="transmembrane region" description="Helical" evidence="1">
    <location>
        <begin position="23"/>
        <end position="43"/>
    </location>
</feature>
<name>A0ABD2ALL4_VESSQ</name>
<gene>
    <name evidence="2" type="ORF">V1478_010151</name>
</gene>
<evidence type="ECO:0000313" key="2">
    <source>
        <dbReference type="EMBL" id="KAL2720575.1"/>
    </source>
</evidence>
<keyword evidence="1" id="KW-0472">Membrane</keyword>
<dbReference type="AlphaFoldDB" id="A0ABD2ALL4"/>
<dbReference type="EMBL" id="JAUDFV010000146">
    <property type="protein sequence ID" value="KAL2720575.1"/>
    <property type="molecule type" value="Genomic_DNA"/>
</dbReference>
<protein>
    <submittedName>
        <fullName evidence="2">Uncharacterized protein</fullName>
    </submittedName>
</protein>
<keyword evidence="3" id="KW-1185">Reference proteome</keyword>
<accession>A0ABD2ALL4</accession>
<organism evidence="2 3">
    <name type="scientific">Vespula squamosa</name>
    <name type="common">Southern yellow jacket</name>
    <name type="synonym">Wasp</name>
    <dbReference type="NCBI Taxonomy" id="30214"/>
    <lineage>
        <taxon>Eukaryota</taxon>
        <taxon>Metazoa</taxon>
        <taxon>Ecdysozoa</taxon>
        <taxon>Arthropoda</taxon>
        <taxon>Hexapoda</taxon>
        <taxon>Insecta</taxon>
        <taxon>Pterygota</taxon>
        <taxon>Neoptera</taxon>
        <taxon>Endopterygota</taxon>
        <taxon>Hymenoptera</taxon>
        <taxon>Apocrita</taxon>
        <taxon>Aculeata</taxon>
        <taxon>Vespoidea</taxon>
        <taxon>Vespidae</taxon>
        <taxon>Vespinae</taxon>
        <taxon>Vespula</taxon>
    </lineage>
</organism>
<comment type="caution">
    <text evidence="2">The sequence shown here is derived from an EMBL/GenBank/DDBJ whole genome shotgun (WGS) entry which is preliminary data.</text>
</comment>
<evidence type="ECO:0000256" key="1">
    <source>
        <dbReference type="SAM" id="Phobius"/>
    </source>
</evidence>